<reference evidence="1 2" key="1">
    <citation type="submission" date="2013-07" db="EMBL/GenBank/DDBJ databases">
        <title>Comparative Genomic and Metabolomic Analysis of Twelve Strains of Pseudoalteromonas luteoviolacea.</title>
        <authorList>
            <person name="Vynne N.G."/>
            <person name="Mansson M."/>
            <person name="Gram L."/>
        </authorList>
    </citation>
    <scope>NUCLEOTIDE SEQUENCE [LARGE SCALE GENOMIC DNA]</scope>
    <source>
        <strain evidence="1 2">S4060-1</strain>
    </source>
</reference>
<dbReference type="Proteomes" id="UP000076661">
    <property type="component" value="Unassembled WGS sequence"/>
</dbReference>
<dbReference type="EMBL" id="AUXX01000034">
    <property type="protein sequence ID" value="KZN63395.1"/>
    <property type="molecule type" value="Genomic_DNA"/>
</dbReference>
<gene>
    <name evidence="1" type="ORF">N478_03840</name>
</gene>
<organism evidence="1 2">
    <name type="scientific">Pseudoalteromonas luteoviolacea S4060-1</name>
    <dbReference type="NCBI Taxonomy" id="1365257"/>
    <lineage>
        <taxon>Bacteria</taxon>
        <taxon>Pseudomonadati</taxon>
        <taxon>Pseudomonadota</taxon>
        <taxon>Gammaproteobacteria</taxon>
        <taxon>Alteromonadales</taxon>
        <taxon>Pseudoalteromonadaceae</taxon>
        <taxon>Pseudoalteromonas</taxon>
    </lineage>
</organism>
<dbReference type="RefSeq" id="WP_063382178.1">
    <property type="nucleotide sequence ID" value="NZ_AUXX01000034.1"/>
</dbReference>
<dbReference type="AlphaFoldDB" id="A0A167KWC8"/>
<comment type="caution">
    <text evidence="1">The sequence shown here is derived from an EMBL/GenBank/DDBJ whole genome shotgun (WGS) entry which is preliminary data.</text>
</comment>
<sequence>MYKLILSIFVFYSFFTSANPSVRLIEANNALIKADVRNTEMLASKLTDIKSATLDFYLARKRWPVNKEELVSDGYYFGNFNTIYGTEINYKVNGNSVLFTVDVNRSSTAKHISKILSVSHENEIVQFQFGRPSQASIVSTTLSRVWDGDVGRNTMETDLYLDGNDVREVNELQANTVTAAGGVYDEGVRVFSEKNLPHKSHVGLSNVENYSISNSYSSSRANFYASEKAVGDSHGVLLAKIQALTKGDIGLGNVPNYGSTNLYTGTSKSLFATQYAVNSAYKVLETSKLDKNAKAVDSNLLDGLDSSSFARSGLKINGHPLTANFDLDKSDVGLGKVPNYGATNLYTGTSKSLFATQYAVNQAWKDLDNKIKNFEVSDADTLDGFDSSDFVKTSLRINNKALTGNINITKSDVGLGNVPNYGATNAYNGNSSTKFTTQKALFDAYNALNNSKLSKTAKAGDADKLDGIDSSSFVQTSRTINGKNLGKDITITKNDVGLNNVRNYSASSSTTSSSSTTYATSLAVKSAVDKSIVTKINGNVMMMCDPTTGYAVVYGYHDFGGKKNYAGVNAALKYSFKKIHSTLVTPRISSGSESTEWVIKQPSTSGNTTTIHIVKIRGSLTTNTTGLNWSISGELRVKTSCRE</sequence>
<evidence type="ECO:0000313" key="1">
    <source>
        <dbReference type="EMBL" id="KZN63395.1"/>
    </source>
</evidence>
<protein>
    <submittedName>
        <fullName evidence="1">Uncharacterized protein</fullName>
    </submittedName>
</protein>
<accession>A0A167KWC8</accession>
<evidence type="ECO:0000313" key="2">
    <source>
        <dbReference type="Proteomes" id="UP000076661"/>
    </source>
</evidence>
<proteinExistence type="predicted"/>
<dbReference type="PATRIC" id="fig|1365257.3.peg.3802"/>
<name>A0A167KWC8_9GAMM</name>